<dbReference type="CDD" id="cd06795">
    <property type="entry name" value="PDZ3_Dlg1-2-4-like"/>
    <property type="match status" value="1"/>
</dbReference>
<evidence type="ECO:0000256" key="3">
    <source>
        <dbReference type="ARBA" id="ARBA00007014"/>
    </source>
</evidence>
<dbReference type="SMART" id="SM00228">
    <property type="entry name" value="PDZ"/>
    <property type="match status" value="3"/>
</dbReference>
<comment type="caution">
    <text evidence="14">The sequence shown here is derived from an EMBL/GenBank/DDBJ whole genome shotgun (WGS) entry which is preliminary data.</text>
</comment>
<dbReference type="GO" id="GO:0098839">
    <property type="term" value="C:postsynaptic density membrane"/>
    <property type="evidence" value="ECO:0007669"/>
    <property type="project" value="TreeGrafter"/>
</dbReference>
<dbReference type="InterPro" id="IPR036028">
    <property type="entry name" value="SH3-like_dom_sf"/>
</dbReference>
<feature type="domain" description="PDZ" evidence="12">
    <location>
        <begin position="388"/>
        <end position="469"/>
    </location>
</feature>
<dbReference type="SMART" id="SM00326">
    <property type="entry name" value="SH3"/>
    <property type="match status" value="1"/>
</dbReference>
<comment type="subcellular location">
    <subcellularLocation>
        <location evidence="2">Cell membrane</location>
    </subcellularLocation>
    <subcellularLocation>
        <location evidence="1">Membrane</location>
        <topology evidence="1">Peripheral membrane protein</topology>
    </subcellularLocation>
</comment>
<dbReference type="OMA" id="SILNIKC"/>
<dbReference type="GO" id="GO:0031594">
    <property type="term" value="C:neuromuscular junction"/>
    <property type="evidence" value="ECO:0007669"/>
    <property type="project" value="TreeGrafter"/>
</dbReference>
<dbReference type="PANTHER" id="PTHR23119">
    <property type="entry name" value="DISCS LARGE"/>
    <property type="match status" value="1"/>
</dbReference>
<accession>A0A553N6R0</accession>
<dbReference type="Gene3D" id="2.30.30.40">
    <property type="entry name" value="SH3 Domains"/>
    <property type="match status" value="1"/>
</dbReference>
<evidence type="ECO:0000256" key="7">
    <source>
        <dbReference type="ARBA" id="ARBA00023136"/>
    </source>
</evidence>
<keyword evidence="7" id="KW-0472">Membrane</keyword>
<gene>
    <name evidence="14" type="ORF">TCAL_04208</name>
</gene>
<dbReference type="PANTHER" id="PTHR23119:SF51">
    <property type="entry name" value="DISKS LARGE 1 TUMOR SUPPRESSOR PROTEIN"/>
    <property type="match status" value="1"/>
</dbReference>
<dbReference type="Pfam" id="PF00018">
    <property type="entry name" value="SH3_1"/>
    <property type="match status" value="1"/>
</dbReference>
<dbReference type="Gene3D" id="2.30.42.10">
    <property type="match status" value="3"/>
</dbReference>
<dbReference type="SMART" id="SM00569">
    <property type="entry name" value="L27"/>
    <property type="match status" value="1"/>
</dbReference>
<dbReference type="PROSITE" id="PS50002">
    <property type="entry name" value="SH3"/>
    <property type="match status" value="1"/>
</dbReference>
<dbReference type="InterPro" id="IPR036892">
    <property type="entry name" value="L27_dom_sf"/>
</dbReference>
<dbReference type="GO" id="GO:0043005">
    <property type="term" value="C:neuron projection"/>
    <property type="evidence" value="ECO:0007669"/>
    <property type="project" value="TreeGrafter"/>
</dbReference>
<dbReference type="Proteomes" id="UP000318571">
    <property type="component" value="Chromosome 8"/>
</dbReference>
<dbReference type="InterPro" id="IPR001478">
    <property type="entry name" value="PDZ"/>
</dbReference>
<dbReference type="Gene3D" id="1.10.287.470">
    <property type="entry name" value="Helix hairpin bin"/>
    <property type="match status" value="1"/>
</dbReference>
<feature type="region of interest" description="Disordered" evidence="9">
    <location>
        <begin position="574"/>
        <end position="599"/>
    </location>
</feature>
<dbReference type="PROSITE" id="PS50052">
    <property type="entry name" value="GUANYLATE_KINASE_2"/>
    <property type="match status" value="1"/>
</dbReference>
<dbReference type="InterPro" id="IPR036034">
    <property type="entry name" value="PDZ_sf"/>
</dbReference>
<dbReference type="CDD" id="cd00071">
    <property type="entry name" value="GMPK"/>
    <property type="match status" value="1"/>
</dbReference>
<protein>
    <recommendedName>
        <fullName evidence="16">Disks large 1 tumor suppressor protein</fullName>
    </recommendedName>
</protein>
<dbReference type="SUPFAM" id="SSF50156">
    <property type="entry name" value="PDZ domain-like"/>
    <property type="match status" value="3"/>
</dbReference>
<evidence type="ECO:0000256" key="2">
    <source>
        <dbReference type="ARBA" id="ARBA00004236"/>
    </source>
</evidence>
<dbReference type="STRING" id="6832.A0A553N6R0"/>
<dbReference type="InterPro" id="IPR001452">
    <property type="entry name" value="SH3_domain"/>
</dbReference>
<evidence type="ECO:0000256" key="8">
    <source>
        <dbReference type="PROSITE-ProRule" id="PRU00192"/>
    </source>
</evidence>
<comment type="similarity">
    <text evidence="3">Belongs to the MAGUK family.</text>
</comment>
<evidence type="ECO:0000259" key="10">
    <source>
        <dbReference type="PROSITE" id="PS50002"/>
    </source>
</evidence>
<dbReference type="CDD" id="cd11861">
    <property type="entry name" value="SH3_DLG-like"/>
    <property type="match status" value="1"/>
</dbReference>
<dbReference type="SUPFAM" id="SSF50044">
    <property type="entry name" value="SH3-domain"/>
    <property type="match status" value="1"/>
</dbReference>
<dbReference type="FunFam" id="2.30.42.10:FF:000001">
    <property type="entry name" value="Disks large homolog 1 isoform 2"/>
    <property type="match status" value="1"/>
</dbReference>
<dbReference type="GO" id="GO:0099072">
    <property type="term" value="P:regulation of postsynaptic membrane neurotransmitter receptor levels"/>
    <property type="evidence" value="ECO:0007669"/>
    <property type="project" value="TreeGrafter"/>
</dbReference>
<dbReference type="SUPFAM" id="SSF52540">
    <property type="entry name" value="P-loop containing nucleoside triphosphate hydrolases"/>
    <property type="match status" value="1"/>
</dbReference>
<evidence type="ECO:0000259" key="13">
    <source>
        <dbReference type="PROSITE" id="PS51022"/>
    </source>
</evidence>
<evidence type="ECO:0000256" key="6">
    <source>
        <dbReference type="ARBA" id="ARBA00022737"/>
    </source>
</evidence>
<name>A0A553N6R0_TIGCA</name>
<dbReference type="InterPro" id="IPR027417">
    <property type="entry name" value="P-loop_NTPase"/>
</dbReference>
<proteinExistence type="inferred from homology"/>
<dbReference type="EMBL" id="VCGU01000459">
    <property type="protein sequence ID" value="TRY61118.1"/>
    <property type="molecule type" value="Genomic_DNA"/>
</dbReference>
<dbReference type="InterPro" id="IPR050614">
    <property type="entry name" value="Synaptic_Scaffolding_LAP-MAGUK"/>
</dbReference>
<dbReference type="Pfam" id="PF09058">
    <property type="entry name" value="L27_1"/>
    <property type="match status" value="1"/>
</dbReference>
<dbReference type="PROSITE" id="PS00856">
    <property type="entry name" value="GUANYLATE_KINASE_1"/>
    <property type="match status" value="1"/>
</dbReference>
<dbReference type="CDD" id="cd06723">
    <property type="entry name" value="PDZ1_Dlg1-2-4-like"/>
    <property type="match status" value="1"/>
</dbReference>
<keyword evidence="15" id="KW-1185">Reference proteome</keyword>
<feature type="domain" description="L27" evidence="13">
    <location>
        <begin position="4"/>
        <end position="64"/>
    </location>
</feature>
<dbReference type="FunFam" id="2.30.42.10:FF:000004">
    <property type="entry name" value="Disks large homolog 4 isoform 2"/>
    <property type="match status" value="1"/>
</dbReference>
<evidence type="ECO:0000256" key="4">
    <source>
        <dbReference type="ARBA" id="ARBA00022443"/>
    </source>
</evidence>
<evidence type="ECO:0000259" key="12">
    <source>
        <dbReference type="PROSITE" id="PS50106"/>
    </source>
</evidence>
<dbReference type="Pfam" id="PF00625">
    <property type="entry name" value="Guanylate_kin"/>
    <property type="match status" value="1"/>
</dbReference>
<evidence type="ECO:0000313" key="15">
    <source>
        <dbReference type="Proteomes" id="UP000318571"/>
    </source>
</evidence>
<dbReference type="Gene3D" id="3.40.50.300">
    <property type="entry name" value="P-loop containing nucleotide triphosphate hydrolases"/>
    <property type="match status" value="1"/>
</dbReference>
<dbReference type="InterPro" id="IPR008145">
    <property type="entry name" value="GK/Ca_channel_bsu"/>
</dbReference>
<evidence type="ECO:0000259" key="11">
    <source>
        <dbReference type="PROSITE" id="PS50052"/>
    </source>
</evidence>
<sequence length="812" mass="90228">MPVCKAEAHRALELLEDYYARLDETDEKELKSAIERVIKIFKSRLFQALLDIQEFYELTLMDECKTSAIKTTEALEMATRWETTNRPFAKGYNGTHDMSGGMGRPTLPPQFKEELMSKLPEMRHYDPSSTSTMSDSGITAPVNNAVAAPTTVSAAKVTPYEYDEIALERGTYGLGFSIAGGVDNPHVGSDTSIYITKLIPGGAAALDKRLRVGDIILKVNDTSVVNVSHSIAVEALKRAGNRVVLSVKRKLAQVKDNEELLEVELLKGSKGLGFTIAGGIGNQHIPGDNGIYVTKVMDGGAAAAEGRIEVGDRLVCVKNFPGGEFVLDNCTHEEAVNALKKCKDKVVMVVSKGDTHYPSSPTMGQMQPLDNYTMKRSVSDEELRIPRDVVLHKTAAGLGFNIVGGEDGEGIFISFILAGGPADVSGQVRRGDKILSVNKIDLSTATHEDAAIALKNAGSTVALRLLYCPDDYEKFEAKIHSIKSHVMAGSVLKMSEKKSLYVRALFDYDPSTDEGIPTKGLLFSFGDIIHVINASDDDWWQARKIDPLGNELGVGLIPSRNRWERKMRSKDRSIRWDRDGSGKRTKKSSNDLDGEHENGVRDGAETIISYELVQQIEIEYTRPVIVLGPLKDRINDELISEFPDKFGSCVPHTTRPKRQFEMDGRDYHFVQSRDTMERDIQNHKFIEAGQYNDNLYGTSIASVKEVAERGKHCILDVSGNAIKRLQAARLFPVAIFIRPPSISFIKHVNDDKMPKEQCEKIYNRAKRLENDFMQYFTSIVEGSDFDDVYSKVKRLISIHSSTKIWVPANEMF</sequence>
<dbReference type="GO" id="GO:0043113">
    <property type="term" value="P:receptor clustering"/>
    <property type="evidence" value="ECO:0007669"/>
    <property type="project" value="TreeGrafter"/>
</dbReference>
<dbReference type="FunFam" id="3.30.63.10:FF:000001">
    <property type="entry name" value="Disks large homolog 1 isoform 2"/>
    <property type="match status" value="1"/>
</dbReference>
<feature type="domain" description="Guanylate kinase-like" evidence="11">
    <location>
        <begin position="621"/>
        <end position="797"/>
    </location>
</feature>
<dbReference type="GO" id="GO:0007268">
    <property type="term" value="P:chemical synaptic transmission"/>
    <property type="evidence" value="ECO:0007669"/>
    <property type="project" value="TreeGrafter"/>
</dbReference>
<dbReference type="GO" id="GO:0098609">
    <property type="term" value="P:cell-cell adhesion"/>
    <property type="evidence" value="ECO:0007669"/>
    <property type="project" value="TreeGrafter"/>
</dbReference>
<evidence type="ECO:0008006" key="16">
    <source>
        <dbReference type="Google" id="ProtNLM"/>
    </source>
</evidence>
<dbReference type="SMART" id="SM00072">
    <property type="entry name" value="GuKc"/>
    <property type="match status" value="1"/>
</dbReference>
<evidence type="ECO:0000256" key="5">
    <source>
        <dbReference type="ARBA" id="ARBA00022475"/>
    </source>
</evidence>
<dbReference type="AlphaFoldDB" id="A0A553N6R0"/>
<organism evidence="14 15">
    <name type="scientific">Tigriopus californicus</name>
    <name type="common">Marine copepod</name>
    <dbReference type="NCBI Taxonomy" id="6832"/>
    <lineage>
        <taxon>Eukaryota</taxon>
        <taxon>Metazoa</taxon>
        <taxon>Ecdysozoa</taxon>
        <taxon>Arthropoda</taxon>
        <taxon>Crustacea</taxon>
        <taxon>Multicrustacea</taxon>
        <taxon>Hexanauplia</taxon>
        <taxon>Copepoda</taxon>
        <taxon>Harpacticoida</taxon>
        <taxon>Harpacticidae</taxon>
        <taxon>Tigriopus</taxon>
    </lineage>
</organism>
<dbReference type="InterPro" id="IPR004172">
    <property type="entry name" value="L27_dom"/>
</dbReference>
<dbReference type="PROSITE" id="PS51022">
    <property type="entry name" value="L27"/>
    <property type="match status" value="1"/>
</dbReference>
<dbReference type="GO" id="GO:0016323">
    <property type="term" value="C:basolateral plasma membrane"/>
    <property type="evidence" value="ECO:0007669"/>
    <property type="project" value="TreeGrafter"/>
</dbReference>
<dbReference type="GO" id="GO:0019901">
    <property type="term" value="F:protein kinase binding"/>
    <property type="evidence" value="ECO:0007669"/>
    <property type="project" value="TreeGrafter"/>
</dbReference>
<reference evidence="14 15" key="1">
    <citation type="journal article" date="2018" name="Nat. Ecol. Evol.">
        <title>Genomic signatures of mitonuclear coevolution across populations of Tigriopus californicus.</title>
        <authorList>
            <person name="Barreto F.S."/>
            <person name="Watson E.T."/>
            <person name="Lima T.G."/>
            <person name="Willett C.S."/>
            <person name="Edmands S."/>
            <person name="Li W."/>
            <person name="Burton R.S."/>
        </authorList>
    </citation>
    <scope>NUCLEOTIDE SEQUENCE [LARGE SCALE GENOMIC DNA]</scope>
    <source>
        <strain evidence="14 15">San Diego</strain>
    </source>
</reference>
<dbReference type="Pfam" id="PF00595">
    <property type="entry name" value="PDZ"/>
    <property type="match status" value="3"/>
</dbReference>
<dbReference type="Gene3D" id="3.30.63.10">
    <property type="entry name" value="Guanylate Kinase phosphate binding domain"/>
    <property type="match status" value="1"/>
</dbReference>
<keyword evidence="4 8" id="KW-0728">SH3 domain</keyword>
<dbReference type="PROSITE" id="PS50106">
    <property type="entry name" value="PDZ"/>
    <property type="match status" value="3"/>
</dbReference>
<dbReference type="InterPro" id="IPR020590">
    <property type="entry name" value="Guanylate_kinase_CS"/>
</dbReference>
<keyword evidence="5" id="KW-1003">Cell membrane</keyword>
<dbReference type="FunFam" id="2.30.42.10:FF:000002">
    <property type="entry name" value="Disks large homolog 4 isoform 2"/>
    <property type="match status" value="1"/>
</dbReference>
<dbReference type="GO" id="GO:0045197">
    <property type="term" value="P:establishment or maintenance of epithelial cell apical/basal polarity"/>
    <property type="evidence" value="ECO:0007669"/>
    <property type="project" value="TreeGrafter"/>
</dbReference>
<evidence type="ECO:0000256" key="9">
    <source>
        <dbReference type="SAM" id="MobiDB-lite"/>
    </source>
</evidence>
<dbReference type="GO" id="GO:0097120">
    <property type="term" value="P:receptor localization to synapse"/>
    <property type="evidence" value="ECO:0007669"/>
    <property type="project" value="TreeGrafter"/>
</dbReference>
<keyword evidence="6" id="KW-0677">Repeat</keyword>
<evidence type="ECO:0000256" key="1">
    <source>
        <dbReference type="ARBA" id="ARBA00004170"/>
    </source>
</evidence>
<feature type="domain" description="PDZ" evidence="12">
    <location>
        <begin position="262"/>
        <end position="354"/>
    </location>
</feature>
<dbReference type="SUPFAM" id="SSF101288">
    <property type="entry name" value="L27 domain"/>
    <property type="match status" value="1"/>
</dbReference>
<dbReference type="InterPro" id="IPR008144">
    <property type="entry name" value="Guanylate_kin-like_dom"/>
</dbReference>
<dbReference type="InterPro" id="IPR015143">
    <property type="entry name" value="L27_1"/>
</dbReference>
<feature type="domain" description="PDZ" evidence="12">
    <location>
        <begin position="164"/>
        <end position="251"/>
    </location>
</feature>
<dbReference type="OrthoDB" id="78824at2759"/>
<evidence type="ECO:0000313" key="14">
    <source>
        <dbReference type="EMBL" id="TRY61118.1"/>
    </source>
</evidence>
<feature type="domain" description="SH3" evidence="10">
    <location>
        <begin position="497"/>
        <end position="567"/>
    </location>
</feature>